<dbReference type="Pfam" id="PF13870">
    <property type="entry name" value="CCDC113_CCDC96_CC"/>
    <property type="match status" value="1"/>
</dbReference>
<keyword evidence="4" id="KW-0966">Cell projection</keyword>
<evidence type="ECO:0000256" key="2">
    <source>
        <dbReference type="ARBA" id="ARBA00022794"/>
    </source>
</evidence>
<proteinExistence type="inferred from homology"/>
<evidence type="ECO:0000256" key="3">
    <source>
        <dbReference type="ARBA" id="ARBA00023054"/>
    </source>
</evidence>
<dbReference type="InterPro" id="IPR025254">
    <property type="entry name" value="CCDC113/CCDC96_CC"/>
</dbReference>
<evidence type="ECO:0000259" key="8">
    <source>
        <dbReference type="Pfam" id="PF13870"/>
    </source>
</evidence>
<keyword evidence="3" id="KW-0175">Coiled coil</keyword>
<dbReference type="GO" id="GO:0036064">
    <property type="term" value="C:ciliary basal body"/>
    <property type="evidence" value="ECO:0007669"/>
    <property type="project" value="TreeGrafter"/>
</dbReference>
<keyword evidence="10" id="KW-1185">Reference proteome</keyword>
<evidence type="ECO:0000256" key="5">
    <source>
        <dbReference type="ARBA" id="ARBA00044506"/>
    </source>
</evidence>
<reference evidence="9 10" key="1">
    <citation type="submission" date="2021-06" db="EMBL/GenBank/DDBJ databases">
        <title>Chromosome-level genome assembly of the red-tail catfish (Hemibagrus wyckioides).</title>
        <authorList>
            <person name="Shao F."/>
        </authorList>
    </citation>
    <scope>NUCLEOTIDE SEQUENCE [LARGE SCALE GENOMIC DNA]</scope>
    <source>
        <strain evidence="9">EC202008001</strain>
        <tissue evidence="9">Blood</tissue>
    </source>
</reference>
<evidence type="ECO:0000256" key="7">
    <source>
        <dbReference type="SAM" id="MobiDB-lite"/>
    </source>
</evidence>
<name>A0A9D3SNC5_9TELE</name>
<dbReference type="InterPro" id="IPR051885">
    <property type="entry name" value="CC_CF"/>
</dbReference>
<keyword evidence="2" id="KW-0970">Cilium biogenesis/degradation</keyword>
<comment type="subcellular location">
    <subcellularLocation>
        <location evidence="1">Cell projection</location>
        <location evidence="1">Cilium</location>
    </subcellularLocation>
</comment>
<dbReference type="AlphaFoldDB" id="A0A9D3SNC5"/>
<evidence type="ECO:0000256" key="6">
    <source>
        <dbReference type="ARBA" id="ARBA00044798"/>
    </source>
</evidence>
<gene>
    <name evidence="9" type="ORF">KOW79_007804</name>
</gene>
<dbReference type="GO" id="GO:0005930">
    <property type="term" value="C:axoneme"/>
    <property type="evidence" value="ECO:0007669"/>
    <property type="project" value="TreeGrafter"/>
</dbReference>
<evidence type="ECO:0000313" key="10">
    <source>
        <dbReference type="Proteomes" id="UP000824219"/>
    </source>
</evidence>
<evidence type="ECO:0000256" key="4">
    <source>
        <dbReference type="ARBA" id="ARBA00023273"/>
    </source>
</evidence>
<feature type="region of interest" description="Disordered" evidence="7">
    <location>
        <begin position="336"/>
        <end position="357"/>
    </location>
</feature>
<dbReference type="EMBL" id="JAHKSW010000008">
    <property type="protein sequence ID" value="KAG7329630.1"/>
    <property type="molecule type" value="Genomic_DNA"/>
</dbReference>
<sequence length="357" mass="41938">MAASREAATDSALKQEVEKLRCTNAVLQTENEMFESFIGQLDSLSLTSLLGSRMENEVFCSKVHRGKSESCGTSQEPPNLLKLEQKYYIAVSELEESRKELEPFNTSLARNVKYYKAAVEDLDKRLVEIKRERHEFEEFVAKTQQTTPVQAQRAQKVIGYIERKIKAKEVLTERMRRRNEFLRKQSWKQQRMVQQKEQMQDKLRRIDLEHLKQKNIHSRELLQKLQERVLCHRMLVRKSQQGLNVYKERLKKELEESETLSRKITLHEEKLSKIREQQQKVEKEQSQAKALNKKLKAQLANFRVPDVMKHVEDKAINDRLRHNIKALERKARIVKMTSMAKKHSPGDSSGCSKSEDH</sequence>
<feature type="compositionally biased region" description="Polar residues" evidence="7">
    <location>
        <begin position="346"/>
        <end position="357"/>
    </location>
</feature>
<dbReference type="OrthoDB" id="10259713at2759"/>
<comment type="similarity">
    <text evidence="5">Belongs to the CFAP263 family.</text>
</comment>
<dbReference type="GO" id="GO:0060271">
    <property type="term" value="P:cilium assembly"/>
    <property type="evidence" value="ECO:0007669"/>
    <property type="project" value="TreeGrafter"/>
</dbReference>
<accession>A0A9D3SNC5</accession>
<organism evidence="9 10">
    <name type="scientific">Hemibagrus wyckioides</name>
    <dbReference type="NCBI Taxonomy" id="337641"/>
    <lineage>
        <taxon>Eukaryota</taxon>
        <taxon>Metazoa</taxon>
        <taxon>Chordata</taxon>
        <taxon>Craniata</taxon>
        <taxon>Vertebrata</taxon>
        <taxon>Euteleostomi</taxon>
        <taxon>Actinopterygii</taxon>
        <taxon>Neopterygii</taxon>
        <taxon>Teleostei</taxon>
        <taxon>Ostariophysi</taxon>
        <taxon>Siluriformes</taxon>
        <taxon>Bagridae</taxon>
        <taxon>Hemibagrus</taxon>
    </lineage>
</organism>
<evidence type="ECO:0000256" key="1">
    <source>
        <dbReference type="ARBA" id="ARBA00004138"/>
    </source>
</evidence>
<comment type="caution">
    <text evidence="9">The sequence shown here is derived from an EMBL/GenBank/DDBJ whole genome shotgun (WGS) entry which is preliminary data.</text>
</comment>
<dbReference type="Proteomes" id="UP000824219">
    <property type="component" value="Linkage Group LG08"/>
</dbReference>
<dbReference type="PANTHER" id="PTHR15654:SF2">
    <property type="entry name" value="COILED-COIL DOMAIN-CONTAINING PROTEIN 113"/>
    <property type="match status" value="1"/>
</dbReference>
<protein>
    <recommendedName>
        <fullName evidence="6">Cilia- and flagella-associated protein 263</fullName>
    </recommendedName>
</protein>
<feature type="domain" description="CCDC113/CCDC96 coiled-coil" evidence="8">
    <location>
        <begin position="166"/>
        <end position="336"/>
    </location>
</feature>
<dbReference type="PANTHER" id="PTHR15654">
    <property type="entry name" value="COILED-COIL DOMAIN-CONTAINING PROTEIN 113-RELATED"/>
    <property type="match status" value="1"/>
</dbReference>
<evidence type="ECO:0000313" key="9">
    <source>
        <dbReference type="EMBL" id="KAG7329630.1"/>
    </source>
</evidence>